<feature type="domain" description="Nitroreductase" evidence="6">
    <location>
        <begin position="8"/>
        <end position="162"/>
    </location>
</feature>
<evidence type="ECO:0000313" key="8">
    <source>
        <dbReference type="Proteomes" id="UP000829542"/>
    </source>
</evidence>
<dbReference type="PANTHER" id="PTHR43425:SF3">
    <property type="entry name" value="NADPH-DEPENDENT OXIDOREDUCTASE"/>
    <property type="match status" value="1"/>
</dbReference>
<keyword evidence="3 5" id="KW-0288">FMN</keyword>
<gene>
    <name evidence="7" type="ORF">MMG00_00490</name>
</gene>
<evidence type="ECO:0000256" key="2">
    <source>
        <dbReference type="ARBA" id="ARBA00022630"/>
    </source>
</evidence>
<evidence type="ECO:0000256" key="3">
    <source>
        <dbReference type="ARBA" id="ARBA00022643"/>
    </source>
</evidence>
<evidence type="ECO:0000256" key="5">
    <source>
        <dbReference type="PIRNR" id="PIRNR005426"/>
    </source>
</evidence>
<dbReference type="RefSeq" id="WP_242149891.1">
    <property type="nucleotide sequence ID" value="NZ_CP093379.1"/>
</dbReference>
<keyword evidence="2 5" id="KW-0285">Flavoprotein</keyword>
<protein>
    <submittedName>
        <fullName evidence="7">NADPH-dependent oxidoreductase</fullName>
    </submittedName>
</protein>
<dbReference type="PIRSF" id="PIRSF005426">
    <property type="entry name" value="Frp"/>
    <property type="match status" value="1"/>
</dbReference>
<reference evidence="7 8" key="1">
    <citation type="submission" date="2022-03" db="EMBL/GenBank/DDBJ databases">
        <title>Ignatzschineria rhizosphaerae HR5S32.</title>
        <authorList>
            <person name="Sun J.Q."/>
            <person name="Feng J.Y."/>
        </authorList>
    </citation>
    <scope>NUCLEOTIDE SEQUENCE [LARGE SCALE GENOMIC DNA]</scope>
    <source>
        <strain evidence="7 8">HR5S32</strain>
    </source>
</reference>
<dbReference type="InterPro" id="IPR016446">
    <property type="entry name" value="Flavin_OxRdtase_Frp"/>
</dbReference>
<accession>A0ABY3X4K3</accession>
<evidence type="ECO:0000256" key="4">
    <source>
        <dbReference type="ARBA" id="ARBA00023002"/>
    </source>
</evidence>
<dbReference type="InterPro" id="IPR029479">
    <property type="entry name" value="Nitroreductase"/>
</dbReference>
<dbReference type="InterPro" id="IPR000415">
    <property type="entry name" value="Nitroreductase-like"/>
</dbReference>
<evidence type="ECO:0000256" key="1">
    <source>
        <dbReference type="ARBA" id="ARBA00008366"/>
    </source>
</evidence>
<evidence type="ECO:0000313" key="7">
    <source>
        <dbReference type="EMBL" id="UNM96392.1"/>
    </source>
</evidence>
<dbReference type="EMBL" id="CP093379">
    <property type="protein sequence ID" value="UNM96392.1"/>
    <property type="molecule type" value="Genomic_DNA"/>
</dbReference>
<dbReference type="Proteomes" id="UP000829542">
    <property type="component" value="Chromosome"/>
</dbReference>
<organism evidence="7 8">
    <name type="scientific">Ignatzschineria rhizosphaerae</name>
    <dbReference type="NCBI Taxonomy" id="2923279"/>
    <lineage>
        <taxon>Bacteria</taxon>
        <taxon>Pseudomonadati</taxon>
        <taxon>Pseudomonadota</taxon>
        <taxon>Gammaproteobacteria</taxon>
        <taxon>Cardiobacteriales</taxon>
        <taxon>Ignatzschineriaceae</taxon>
        <taxon>Ignatzschineria</taxon>
    </lineage>
</organism>
<keyword evidence="8" id="KW-1185">Reference proteome</keyword>
<dbReference type="Pfam" id="PF00881">
    <property type="entry name" value="Nitroreductase"/>
    <property type="match status" value="1"/>
</dbReference>
<dbReference type="PANTHER" id="PTHR43425">
    <property type="entry name" value="OXYGEN-INSENSITIVE NADPH NITROREDUCTASE"/>
    <property type="match status" value="1"/>
</dbReference>
<proteinExistence type="inferred from homology"/>
<evidence type="ECO:0000259" key="6">
    <source>
        <dbReference type="Pfam" id="PF00881"/>
    </source>
</evidence>
<dbReference type="CDD" id="cd02146">
    <property type="entry name" value="NfsA-like"/>
    <property type="match status" value="1"/>
</dbReference>
<comment type="similarity">
    <text evidence="1 5">Belongs to the flavin oxidoreductase frp family.</text>
</comment>
<dbReference type="Gene3D" id="3.40.109.10">
    <property type="entry name" value="NADH Oxidase"/>
    <property type="match status" value="1"/>
</dbReference>
<sequence length="245" mass="28206">MNTIDKLIKSHRSVRRYQQENNIDEEVILDMIRVAQHASSSHFVQAYSIIMVSDQELKERLSSLSSNSHVATCNKFLLFCADLERLNIACNMHGKVIESQSAENLLVATIDTALVAQNFSLIAESRGYGICFIGGMRNEPILISELLKLPKKVFPLFGMAIGIPDEQNEVKPRLPIESIVHKDFYDSSQYEAILKFYDQQMKVYYQSRSENKKDIGWSEPMSDYMSHKNRMDMMKHLNEKGFNRD</sequence>
<keyword evidence="5" id="KW-0521">NADP</keyword>
<dbReference type="SUPFAM" id="SSF55469">
    <property type="entry name" value="FMN-dependent nitroreductase-like"/>
    <property type="match status" value="1"/>
</dbReference>
<name>A0ABY3X4K3_9GAMM</name>
<keyword evidence="4 5" id="KW-0560">Oxidoreductase</keyword>